<dbReference type="PANTHER" id="PTHR44472">
    <property type="entry name" value="DDB1- AND CUL4-ASSOCIATED FACTOR 4-RELATED"/>
    <property type="match status" value="1"/>
</dbReference>
<keyword evidence="5" id="KW-1185">Reference proteome</keyword>
<feature type="compositionally biased region" description="Basic residues" evidence="3">
    <location>
        <begin position="304"/>
        <end position="317"/>
    </location>
</feature>
<feature type="region of interest" description="Disordered" evidence="3">
    <location>
        <begin position="24"/>
        <end position="61"/>
    </location>
</feature>
<proteinExistence type="predicted"/>
<keyword evidence="2" id="KW-0677">Repeat</keyword>
<dbReference type="EMBL" id="MU857769">
    <property type="protein sequence ID" value="KAK4243939.1"/>
    <property type="molecule type" value="Genomic_DNA"/>
</dbReference>
<keyword evidence="1" id="KW-0853">WD repeat</keyword>
<feature type="compositionally biased region" description="Polar residues" evidence="3">
    <location>
        <begin position="24"/>
        <end position="36"/>
    </location>
</feature>
<dbReference type="AlphaFoldDB" id="A0AAN7CKS9"/>
<organism evidence="4 5">
    <name type="scientific">Corynascus novoguineensis</name>
    <dbReference type="NCBI Taxonomy" id="1126955"/>
    <lineage>
        <taxon>Eukaryota</taxon>
        <taxon>Fungi</taxon>
        <taxon>Dikarya</taxon>
        <taxon>Ascomycota</taxon>
        <taxon>Pezizomycotina</taxon>
        <taxon>Sordariomycetes</taxon>
        <taxon>Sordariomycetidae</taxon>
        <taxon>Sordariales</taxon>
        <taxon>Chaetomiaceae</taxon>
        <taxon>Corynascus</taxon>
    </lineage>
</organism>
<sequence length="547" mass="60475">MNREIPGFYYDSVKRKYFRIEKSQTAPAQADWSAQNVKRRAAAEQQAEDEKRRQARLRRRDASGVRRLRAESVPLMGGLLSREAGVFGGRGTAAPWSADEMVARSWVSRLAQKGEIRLWPGAGENRGTVSAMWVGGGGVEEDGLGAVCGVVDGFWASSSLIPRDEDDRRINFQFAAERYPRLGFQPKLLRAIPRQKRVTAIKCHEPSSRILLACEDHESGAGIWQVRARGEGAARSNLAQVLRGDSEELDTEFASLGDGSAFAMHALQPAPPNSRLTCIAGTDRGIAQLQRGALTMLTPPPQPGHRHHSFRKKKRPRTAPDPDLAPWQSDILSVDFLHQNSADLILAGTRSSRVCLLDLRVPPREWSVGSNTFRHHSSAAHVRSVGSTYHVLAAGPRDAMALYDIRFLRQRQQQQQQQRQQQQERQQWDGRWNWKWNDNAALPLFTFPSYRNAAHIRTGLDVLTEPGYGGGGGGIVAAAHATDGAEDRGTVALYSLQDGARIPAGEIDAIRAPGVVQSLMWQTLPGDRHPSLFVGEGPVVKKYSFWA</sequence>
<gene>
    <name evidence="4" type="ORF">C7999DRAFT_17769</name>
</gene>
<evidence type="ECO:0000256" key="1">
    <source>
        <dbReference type="ARBA" id="ARBA00022574"/>
    </source>
</evidence>
<evidence type="ECO:0000313" key="4">
    <source>
        <dbReference type="EMBL" id="KAK4243939.1"/>
    </source>
</evidence>
<comment type="caution">
    <text evidence="4">The sequence shown here is derived from an EMBL/GenBank/DDBJ whole genome shotgun (WGS) entry which is preliminary data.</text>
</comment>
<dbReference type="GO" id="GO:0080008">
    <property type="term" value="C:Cul4-RING E3 ubiquitin ligase complex"/>
    <property type="evidence" value="ECO:0007669"/>
    <property type="project" value="TreeGrafter"/>
</dbReference>
<feature type="region of interest" description="Disordered" evidence="3">
    <location>
        <begin position="295"/>
        <end position="323"/>
    </location>
</feature>
<reference evidence="4" key="1">
    <citation type="journal article" date="2023" name="Mol. Phylogenet. Evol.">
        <title>Genome-scale phylogeny and comparative genomics of the fungal order Sordariales.</title>
        <authorList>
            <person name="Hensen N."/>
            <person name="Bonometti L."/>
            <person name="Westerberg I."/>
            <person name="Brannstrom I.O."/>
            <person name="Guillou S."/>
            <person name="Cros-Aarteil S."/>
            <person name="Calhoun S."/>
            <person name="Haridas S."/>
            <person name="Kuo A."/>
            <person name="Mondo S."/>
            <person name="Pangilinan J."/>
            <person name="Riley R."/>
            <person name="LaButti K."/>
            <person name="Andreopoulos B."/>
            <person name="Lipzen A."/>
            <person name="Chen C."/>
            <person name="Yan M."/>
            <person name="Daum C."/>
            <person name="Ng V."/>
            <person name="Clum A."/>
            <person name="Steindorff A."/>
            <person name="Ohm R.A."/>
            <person name="Martin F."/>
            <person name="Silar P."/>
            <person name="Natvig D.O."/>
            <person name="Lalanne C."/>
            <person name="Gautier V."/>
            <person name="Ament-Velasquez S.L."/>
            <person name="Kruys A."/>
            <person name="Hutchinson M.I."/>
            <person name="Powell A.J."/>
            <person name="Barry K."/>
            <person name="Miller A.N."/>
            <person name="Grigoriev I.V."/>
            <person name="Debuchy R."/>
            <person name="Gladieux P."/>
            <person name="Hiltunen Thoren M."/>
            <person name="Johannesson H."/>
        </authorList>
    </citation>
    <scope>NUCLEOTIDE SEQUENCE</scope>
    <source>
        <strain evidence="4">CBS 359.72</strain>
    </source>
</reference>
<name>A0AAN7CKS9_9PEZI</name>
<evidence type="ECO:0000313" key="5">
    <source>
        <dbReference type="Proteomes" id="UP001303647"/>
    </source>
</evidence>
<dbReference type="InterPro" id="IPR052254">
    <property type="entry name" value="CUL4-DDB1_E3_ligase_receptor"/>
</dbReference>
<dbReference type="PANTHER" id="PTHR44472:SF1">
    <property type="entry name" value="DDB1 AND CUL4 ASSOCIATED FACTOR 4"/>
    <property type="match status" value="1"/>
</dbReference>
<reference evidence="4" key="2">
    <citation type="submission" date="2023-05" db="EMBL/GenBank/DDBJ databases">
        <authorList>
            <consortium name="Lawrence Berkeley National Laboratory"/>
            <person name="Steindorff A."/>
            <person name="Hensen N."/>
            <person name="Bonometti L."/>
            <person name="Westerberg I."/>
            <person name="Brannstrom I.O."/>
            <person name="Guillou S."/>
            <person name="Cros-Aarteil S."/>
            <person name="Calhoun S."/>
            <person name="Haridas S."/>
            <person name="Kuo A."/>
            <person name="Mondo S."/>
            <person name="Pangilinan J."/>
            <person name="Riley R."/>
            <person name="Labutti K."/>
            <person name="Andreopoulos B."/>
            <person name="Lipzen A."/>
            <person name="Chen C."/>
            <person name="Yanf M."/>
            <person name="Daum C."/>
            <person name="Ng V."/>
            <person name="Clum A."/>
            <person name="Ohm R."/>
            <person name="Martin F."/>
            <person name="Silar P."/>
            <person name="Natvig D."/>
            <person name="Lalanne C."/>
            <person name="Gautier V."/>
            <person name="Ament-Velasquez S.L."/>
            <person name="Kruys A."/>
            <person name="Hutchinson M.I."/>
            <person name="Powell A.J."/>
            <person name="Barry K."/>
            <person name="Miller A.N."/>
            <person name="Grigoriev I.V."/>
            <person name="Debuchy R."/>
            <person name="Gladieux P."/>
            <person name="Thoren M.H."/>
            <person name="Johannesson H."/>
        </authorList>
    </citation>
    <scope>NUCLEOTIDE SEQUENCE</scope>
    <source>
        <strain evidence="4">CBS 359.72</strain>
    </source>
</reference>
<accession>A0AAN7CKS9</accession>
<evidence type="ECO:0000256" key="3">
    <source>
        <dbReference type="SAM" id="MobiDB-lite"/>
    </source>
</evidence>
<dbReference type="Proteomes" id="UP001303647">
    <property type="component" value="Unassembled WGS sequence"/>
</dbReference>
<protein>
    <submittedName>
        <fullName evidence="4">Uncharacterized protein</fullName>
    </submittedName>
</protein>
<evidence type="ECO:0000256" key="2">
    <source>
        <dbReference type="ARBA" id="ARBA00022737"/>
    </source>
</evidence>